<dbReference type="Proteomes" id="UP000036313">
    <property type="component" value="Unassembled WGS sequence"/>
</dbReference>
<evidence type="ECO:0000313" key="2">
    <source>
        <dbReference type="Proteomes" id="UP000036313"/>
    </source>
</evidence>
<dbReference type="GO" id="GO:0005509">
    <property type="term" value="F:calcium ion binding"/>
    <property type="evidence" value="ECO:0007669"/>
    <property type="project" value="InterPro"/>
</dbReference>
<dbReference type="SUPFAM" id="SSF103647">
    <property type="entry name" value="TSP type-3 repeat"/>
    <property type="match status" value="1"/>
</dbReference>
<organism evidence="1 2">
    <name type="scientific">Mycolicibacterium obuense</name>
    <dbReference type="NCBI Taxonomy" id="1807"/>
    <lineage>
        <taxon>Bacteria</taxon>
        <taxon>Bacillati</taxon>
        <taxon>Actinomycetota</taxon>
        <taxon>Actinomycetes</taxon>
        <taxon>Mycobacteriales</taxon>
        <taxon>Mycobacteriaceae</taxon>
        <taxon>Mycolicibacterium</taxon>
    </lineage>
</organism>
<sequence length="164" mass="16482">MEYCVGDVDGGATMWSADPMTDVDGDGVLDAVMLDLDHDGLVDDALADLDADGLAEHGVLGVGGAGAVTVTDDGTGTWAVHLDPGAALRWLGLDGVEHSAGAATVDLDGDGLADERLVDSDGDGLADRAFGTGTAWVDTDADGRWDVRLVDADGDGAADSATPI</sequence>
<name>A0A0J6Y8E9_9MYCO</name>
<evidence type="ECO:0000313" key="1">
    <source>
        <dbReference type="EMBL" id="KMO69271.1"/>
    </source>
</evidence>
<dbReference type="AlphaFoldDB" id="A0A0J6Y8E9"/>
<protein>
    <recommendedName>
        <fullName evidence="3">Pullulanase</fullName>
    </recommendedName>
</protein>
<dbReference type="EMBL" id="JYNU01000057">
    <property type="protein sequence ID" value="KMO69271.1"/>
    <property type="molecule type" value="Genomic_DNA"/>
</dbReference>
<proteinExistence type="predicted"/>
<reference evidence="1 2" key="1">
    <citation type="journal article" date="2015" name="Genome Biol. Evol.">
        <title>Characterization of Three Mycobacterium spp. with Potential Use in Bioremediation by Genome Sequencing and Comparative Genomics.</title>
        <authorList>
            <person name="Das S."/>
            <person name="Pettersson B.M."/>
            <person name="Behra P.R."/>
            <person name="Ramesh M."/>
            <person name="Dasgupta S."/>
            <person name="Bhattacharya A."/>
            <person name="Kirsebom L.A."/>
        </authorList>
    </citation>
    <scope>NUCLEOTIDE SEQUENCE [LARGE SCALE GENOMIC DNA]</scope>
    <source>
        <strain evidence="1 2">DSM 44075</strain>
    </source>
</reference>
<dbReference type="InterPro" id="IPR028974">
    <property type="entry name" value="TSP_type-3_rpt"/>
</dbReference>
<accession>A0A0J6Y8E9</accession>
<comment type="caution">
    <text evidence="1">The sequence shown here is derived from an EMBL/GenBank/DDBJ whole genome shotgun (WGS) entry which is preliminary data.</text>
</comment>
<dbReference type="PATRIC" id="fig|1807.14.peg.4727"/>
<evidence type="ECO:0008006" key="3">
    <source>
        <dbReference type="Google" id="ProtNLM"/>
    </source>
</evidence>
<dbReference type="RefSeq" id="WP_048424830.1">
    <property type="nucleotide sequence ID" value="NZ_JYNU01000057.1"/>
</dbReference>
<gene>
    <name evidence="1" type="ORF">MOBUDSM44075_04696</name>
</gene>